<dbReference type="EMBL" id="LSRL02004055">
    <property type="protein sequence ID" value="TDG38386.1"/>
    <property type="molecule type" value="Genomic_DNA"/>
</dbReference>
<name>A0A484AP36_DRONA</name>
<sequence>MRGRGCRFILDCSRGGCCGVLGDTSRWNRRLVRRRARPHLARGRRASVGSSEGTPTSDAEVVGQPWSPVGSPGVATAPMPTPAWERLEEERWDGTLVSNYVRNGRYSPTRPLWRPPRPPTPHRAMPSSDEEYGDPIVIVDSEEEEAQAQNETRQTSLPDAGAEQWRKLRREEWPLESRGRAARHPVGGPGKWAHRPYHLVKWREVLSEAGTYRL</sequence>
<gene>
    <name evidence="2" type="ORF">AWZ03_015192</name>
</gene>
<reference evidence="2 3" key="1">
    <citation type="journal article" date="2019" name="J. Hered.">
        <title>An Improved Genome Assembly for Drosophila navojoa, the Basal Species in the mojavensis Cluster.</title>
        <authorList>
            <person name="Vanderlinde T."/>
            <person name="Dupim E.G."/>
            <person name="Nazario-Yepiz N.O."/>
            <person name="Carvalho A.B."/>
        </authorList>
    </citation>
    <scope>NUCLEOTIDE SEQUENCE [LARGE SCALE GENOMIC DNA]</scope>
    <source>
        <strain evidence="2">Navoj_Jal97</strain>
        <tissue evidence="2">Whole organism</tissue>
    </source>
</reference>
<keyword evidence="3" id="KW-1185">Reference proteome</keyword>
<dbReference type="AlphaFoldDB" id="A0A484AP36"/>
<dbReference type="Proteomes" id="UP000295192">
    <property type="component" value="Unassembled WGS sequence"/>
</dbReference>
<accession>A0A484AP36</accession>
<feature type="region of interest" description="Disordered" evidence="1">
    <location>
        <begin position="38"/>
        <end position="80"/>
    </location>
</feature>
<evidence type="ECO:0000313" key="3">
    <source>
        <dbReference type="Proteomes" id="UP000295192"/>
    </source>
</evidence>
<organism evidence="2 3">
    <name type="scientific">Drosophila navojoa</name>
    <name type="common">Fruit fly</name>
    <dbReference type="NCBI Taxonomy" id="7232"/>
    <lineage>
        <taxon>Eukaryota</taxon>
        <taxon>Metazoa</taxon>
        <taxon>Ecdysozoa</taxon>
        <taxon>Arthropoda</taxon>
        <taxon>Hexapoda</taxon>
        <taxon>Insecta</taxon>
        <taxon>Pterygota</taxon>
        <taxon>Neoptera</taxon>
        <taxon>Endopterygota</taxon>
        <taxon>Diptera</taxon>
        <taxon>Brachycera</taxon>
        <taxon>Muscomorpha</taxon>
        <taxon>Ephydroidea</taxon>
        <taxon>Drosophilidae</taxon>
        <taxon>Drosophila</taxon>
    </lineage>
</organism>
<proteinExistence type="predicted"/>
<feature type="compositionally biased region" description="Polar residues" evidence="1">
    <location>
        <begin position="48"/>
        <end position="57"/>
    </location>
</feature>
<evidence type="ECO:0000256" key="1">
    <source>
        <dbReference type="SAM" id="MobiDB-lite"/>
    </source>
</evidence>
<comment type="caution">
    <text evidence="2">The sequence shown here is derived from an EMBL/GenBank/DDBJ whole genome shotgun (WGS) entry which is preliminary data.</text>
</comment>
<feature type="region of interest" description="Disordered" evidence="1">
    <location>
        <begin position="111"/>
        <end position="131"/>
    </location>
</feature>
<evidence type="ECO:0000313" key="2">
    <source>
        <dbReference type="EMBL" id="TDG38386.1"/>
    </source>
</evidence>
<feature type="region of interest" description="Disordered" evidence="1">
    <location>
        <begin position="144"/>
        <end position="165"/>
    </location>
</feature>
<feature type="compositionally biased region" description="Polar residues" evidence="1">
    <location>
        <begin position="147"/>
        <end position="157"/>
    </location>
</feature>
<protein>
    <submittedName>
        <fullName evidence="2">Uncharacterized protein</fullName>
    </submittedName>
</protein>